<dbReference type="Proteomes" id="UP000078492">
    <property type="component" value="Unassembled WGS sequence"/>
</dbReference>
<accession>A0A151J4S5</accession>
<dbReference type="AlphaFoldDB" id="A0A151J4S5"/>
<protein>
    <submittedName>
        <fullName evidence="1">Uncharacterized protein</fullName>
    </submittedName>
</protein>
<evidence type="ECO:0000313" key="2">
    <source>
        <dbReference type="Proteomes" id="UP000078492"/>
    </source>
</evidence>
<dbReference type="EMBL" id="KQ980100">
    <property type="protein sequence ID" value="KYN17756.1"/>
    <property type="molecule type" value="Genomic_DNA"/>
</dbReference>
<sequence>MAVIGVEECDDNKALVYVKGREKREWLADILDSDNLIIETLDADYKDTDSLHNLDITYLFVFFHYSVSSRTILTRLLALKPTAYKFLEIRIDVGPMSYVEIAIGETRGNRNVLLHTMWMAFIEKRTDIQRLVQSPTPSKVLILDLVIKFVEIRDIDNVKLSLCNKCMYMKPSTILFILELDTMCRAHIFRFVPIYK</sequence>
<proteinExistence type="predicted"/>
<reference evidence="1 2" key="1">
    <citation type="submission" date="2015-09" db="EMBL/GenBank/DDBJ databases">
        <title>Trachymyrmex cornetzi WGS genome.</title>
        <authorList>
            <person name="Nygaard S."/>
            <person name="Hu H."/>
            <person name="Boomsma J."/>
            <person name="Zhang G."/>
        </authorList>
    </citation>
    <scope>NUCLEOTIDE SEQUENCE [LARGE SCALE GENOMIC DNA]</scope>
    <source>
        <strain evidence="1">Tcor2-1</strain>
        <tissue evidence="1">Whole body</tissue>
    </source>
</reference>
<name>A0A151J4S5_9HYME</name>
<evidence type="ECO:0000313" key="1">
    <source>
        <dbReference type="EMBL" id="KYN17756.1"/>
    </source>
</evidence>
<keyword evidence="2" id="KW-1185">Reference proteome</keyword>
<organism evidence="1 2">
    <name type="scientific">Trachymyrmex cornetzi</name>
    <dbReference type="NCBI Taxonomy" id="471704"/>
    <lineage>
        <taxon>Eukaryota</taxon>
        <taxon>Metazoa</taxon>
        <taxon>Ecdysozoa</taxon>
        <taxon>Arthropoda</taxon>
        <taxon>Hexapoda</taxon>
        <taxon>Insecta</taxon>
        <taxon>Pterygota</taxon>
        <taxon>Neoptera</taxon>
        <taxon>Endopterygota</taxon>
        <taxon>Hymenoptera</taxon>
        <taxon>Apocrita</taxon>
        <taxon>Aculeata</taxon>
        <taxon>Formicoidea</taxon>
        <taxon>Formicidae</taxon>
        <taxon>Myrmicinae</taxon>
        <taxon>Trachymyrmex</taxon>
    </lineage>
</organism>
<gene>
    <name evidence="1" type="ORF">ALC57_09945</name>
</gene>